<dbReference type="EMBL" id="CP158254">
    <property type="protein sequence ID" value="XDJ46957.1"/>
    <property type="molecule type" value="Genomic_DNA"/>
</dbReference>
<reference evidence="1" key="1">
    <citation type="submission" date="2024-05" db="EMBL/GenBank/DDBJ databases">
        <authorList>
            <person name="Luo Y.-C."/>
            <person name="Nicholds J."/>
            <person name="Mortimer T."/>
            <person name="Maboni G."/>
        </authorList>
    </citation>
    <scope>NUCLEOTIDE SEQUENCE</scope>
    <source>
        <strain evidence="1">151836</strain>
    </source>
</reference>
<dbReference type="AlphaFoldDB" id="A0AB39CY20"/>
<sequence>MQDDQYIYRFISFYDLYQLCKKKKLRLSLLAVQEDMNEGMGAVLQLASPQWGSFFSNSDQIAGQHLQKLHNTYITCWSTEPDSVAMWALYSPNKDGIRIRSTVGRLKATLADYQEATSLWKHTNHIGGTELLTWHWELALVRYINLNIFIEEMNKAYTEFRTSCTESAKGNPEWWTAEDGYLTEAPIFAERFRKAFTMDYFLKNSSFSHENEIRGVVRAGIRNELDFEGWKRLDDPFRQLFKSAEPGVLPSFVYASVANDFIDEICFDPRMPEYKKQVMIDALSPFNIKQTVSRCFGYLLSEKLSFDPIEGIRSNGRR</sequence>
<dbReference type="InterPro" id="IPR021352">
    <property type="entry name" value="DUF2971"/>
</dbReference>
<dbReference type="Pfam" id="PF11185">
    <property type="entry name" value="DUF2971"/>
    <property type="match status" value="1"/>
</dbReference>
<dbReference type="RefSeq" id="WP_368639588.1">
    <property type="nucleotide sequence ID" value="NZ_CP158254.1"/>
</dbReference>
<protein>
    <submittedName>
        <fullName evidence="1">DUF2971 domain-containing protein</fullName>
    </submittedName>
</protein>
<name>A0AB39CY20_9BURK</name>
<organism evidence="1">
    <name type="scientific">Castellaniella ginsengisoli</name>
    <dbReference type="NCBI Taxonomy" id="546114"/>
    <lineage>
        <taxon>Bacteria</taxon>
        <taxon>Pseudomonadati</taxon>
        <taxon>Pseudomonadota</taxon>
        <taxon>Betaproteobacteria</taxon>
        <taxon>Burkholderiales</taxon>
        <taxon>Alcaligenaceae</taxon>
        <taxon>Castellaniella</taxon>
    </lineage>
</organism>
<accession>A0AB39CY20</accession>
<evidence type="ECO:0000313" key="1">
    <source>
        <dbReference type="EMBL" id="XDJ46957.1"/>
    </source>
</evidence>
<proteinExistence type="predicted"/>
<gene>
    <name evidence="1" type="ORF">ABRZ04_11625</name>
</gene>